<name>A0A9Q1IDA7_SYNKA</name>
<dbReference type="AlphaFoldDB" id="A0A9Q1IDA7"/>
<evidence type="ECO:0000313" key="2">
    <source>
        <dbReference type="EMBL" id="KAJ8335417.1"/>
    </source>
</evidence>
<gene>
    <name evidence="2" type="ORF">SKAU_G00387590</name>
</gene>
<evidence type="ECO:0000313" key="3">
    <source>
        <dbReference type="Proteomes" id="UP001152622"/>
    </source>
</evidence>
<feature type="region of interest" description="Disordered" evidence="1">
    <location>
        <begin position="1"/>
        <end position="22"/>
    </location>
</feature>
<reference evidence="2" key="1">
    <citation type="journal article" date="2023" name="Science">
        <title>Genome structures resolve the early diversification of teleost fishes.</title>
        <authorList>
            <person name="Parey E."/>
            <person name="Louis A."/>
            <person name="Montfort J."/>
            <person name="Bouchez O."/>
            <person name="Roques C."/>
            <person name="Iampietro C."/>
            <person name="Lluch J."/>
            <person name="Castinel A."/>
            <person name="Donnadieu C."/>
            <person name="Desvignes T."/>
            <person name="Floi Bucao C."/>
            <person name="Jouanno E."/>
            <person name="Wen M."/>
            <person name="Mejri S."/>
            <person name="Dirks R."/>
            <person name="Jansen H."/>
            <person name="Henkel C."/>
            <person name="Chen W.J."/>
            <person name="Zahm M."/>
            <person name="Cabau C."/>
            <person name="Klopp C."/>
            <person name="Thompson A.W."/>
            <person name="Robinson-Rechavi M."/>
            <person name="Braasch I."/>
            <person name="Lecointre G."/>
            <person name="Bobe J."/>
            <person name="Postlethwait J.H."/>
            <person name="Berthelot C."/>
            <person name="Roest Crollius H."/>
            <person name="Guiguen Y."/>
        </authorList>
    </citation>
    <scope>NUCLEOTIDE SEQUENCE</scope>
    <source>
        <strain evidence="2">WJC10195</strain>
    </source>
</reference>
<organism evidence="2 3">
    <name type="scientific">Synaphobranchus kaupii</name>
    <name type="common">Kaup's arrowtooth eel</name>
    <dbReference type="NCBI Taxonomy" id="118154"/>
    <lineage>
        <taxon>Eukaryota</taxon>
        <taxon>Metazoa</taxon>
        <taxon>Chordata</taxon>
        <taxon>Craniata</taxon>
        <taxon>Vertebrata</taxon>
        <taxon>Euteleostomi</taxon>
        <taxon>Actinopterygii</taxon>
        <taxon>Neopterygii</taxon>
        <taxon>Teleostei</taxon>
        <taxon>Anguilliformes</taxon>
        <taxon>Synaphobranchidae</taxon>
        <taxon>Synaphobranchus</taxon>
    </lineage>
</organism>
<proteinExistence type="predicted"/>
<protein>
    <submittedName>
        <fullName evidence="2">Uncharacterized protein</fullName>
    </submittedName>
</protein>
<dbReference type="Proteomes" id="UP001152622">
    <property type="component" value="Chromosome 20"/>
</dbReference>
<evidence type="ECO:0000256" key="1">
    <source>
        <dbReference type="SAM" id="MobiDB-lite"/>
    </source>
</evidence>
<dbReference type="EMBL" id="JAINUF010000020">
    <property type="protein sequence ID" value="KAJ8335417.1"/>
    <property type="molecule type" value="Genomic_DNA"/>
</dbReference>
<keyword evidence="3" id="KW-1185">Reference proteome</keyword>
<comment type="caution">
    <text evidence="2">The sequence shown here is derived from an EMBL/GenBank/DDBJ whole genome shotgun (WGS) entry which is preliminary data.</text>
</comment>
<accession>A0A9Q1IDA7</accession>
<sequence>MEVTVPRVVLSGRGEGGHGVRSRCCTPGLLPLARSTSSPGSPRRWQLSTPMNIQSHAVQNLPPNKEELGNPQAEVCTQESWQNGSGQIRTGVLCKAHQNRLSIKESTEEPE</sequence>